<keyword evidence="3" id="KW-0732">Signal</keyword>
<evidence type="ECO:0000313" key="6">
    <source>
        <dbReference type="EMBL" id="GAB50372.1"/>
    </source>
</evidence>
<dbReference type="EMBL" id="BAFF01000001">
    <property type="protein sequence ID" value="GAB50372.1"/>
    <property type="molecule type" value="Genomic_DNA"/>
</dbReference>
<dbReference type="SUPFAM" id="SSF49401">
    <property type="entry name" value="Bacterial adhesins"/>
    <property type="match status" value="1"/>
</dbReference>
<reference evidence="6 7" key="1">
    <citation type="submission" date="2012-02" db="EMBL/GenBank/DDBJ databases">
        <title>Whole genome shotgun sequence of Escherichia hermannii NBRC 105704.</title>
        <authorList>
            <person name="Yoshida I."/>
            <person name="Hosoyama A."/>
            <person name="Tsuchikane K."/>
            <person name="Katsumata H."/>
            <person name="Yamazaki S."/>
            <person name="Fujita N."/>
        </authorList>
    </citation>
    <scope>NUCLEOTIDE SEQUENCE [LARGE SCALE GENOMIC DNA]</scope>
    <source>
        <strain evidence="6 7">NBRC 105704</strain>
    </source>
</reference>
<feature type="domain" description="Fimbrial-type adhesion" evidence="5">
    <location>
        <begin position="198"/>
        <end position="349"/>
    </location>
</feature>
<proteinExistence type="inferred from homology"/>
<dbReference type="InterPro" id="IPR008966">
    <property type="entry name" value="Adhesion_dom_sf"/>
</dbReference>
<dbReference type="GeneID" id="92829009"/>
<gene>
    <name evidence="6" type="ORF">EH105704_01_03810</name>
</gene>
<protein>
    <submittedName>
        <fullName evidence="6">Putative fimbrial-like protein</fullName>
    </submittedName>
</protein>
<organism evidence="6 7">
    <name type="scientific">Atlantibacter hermannii NBRC 105704</name>
    <dbReference type="NCBI Taxonomy" id="1115512"/>
    <lineage>
        <taxon>Bacteria</taxon>
        <taxon>Pseudomonadati</taxon>
        <taxon>Pseudomonadota</taxon>
        <taxon>Gammaproteobacteria</taxon>
        <taxon>Enterobacterales</taxon>
        <taxon>Enterobacteriaceae</taxon>
        <taxon>Atlantibacter</taxon>
    </lineage>
</organism>
<sequence>MKNCFSTPVNYNATYNHELNAADNHTGNTLLENYLSGNGVDQEANCKCTGGVGTTTPVYEYTGAASPLSPGSNGRGFLTDRLDLIVSGYTDAILSNTNLTLIPVTTYPTPLDKMESRLDLKNTEKTASVCSDDTRPPGGTTVKRQFRWNTVSLKFVLTRPIFGSEVIPPTVVVQYYACLYYGSACTFADMQHVSDVTLNGLITAPLSCTINSGSTIEIDMGDVTTPQFIHKGQIPAGYRLRDVDIAYHCDDPEAMGTSDKITLKLSADQGVTEGSSSLIAKMIGRDDIGVRMFDENSNNVVLDGSVVFPVTLDQDGNGHIKMTAAPVGTKDAPPAAGAYEGNVTVKMEIK</sequence>
<keyword evidence="4" id="KW-0281">Fimbrium</keyword>
<name>H5UWU1_ATLHE</name>
<dbReference type="AlphaFoldDB" id="H5UWU1"/>
<dbReference type="InterPro" id="IPR000259">
    <property type="entry name" value="Adhesion_dom_fimbrial"/>
</dbReference>
<dbReference type="PANTHER" id="PTHR33420:SF31">
    <property type="entry name" value="TYPE 1 FIMBRIN D-MANNOSE SPECIFIC ADHESIN"/>
    <property type="match status" value="1"/>
</dbReference>
<comment type="subcellular location">
    <subcellularLocation>
        <location evidence="1">Fimbrium</location>
    </subcellularLocation>
</comment>
<evidence type="ECO:0000256" key="2">
    <source>
        <dbReference type="ARBA" id="ARBA00006671"/>
    </source>
</evidence>
<keyword evidence="7" id="KW-1185">Reference proteome</keyword>
<evidence type="ECO:0000259" key="5">
    <source>
        <dbReference type="Pfam" id="PF00419"/>
    </source>
</evidence>
<dbReference type="RefSeq" id="WP_002462951.1">
    <property type="nucleotide sequence ID" value="NZ_BAFF01000001.1"/>
</dbReference>
<dbReference type="eggNOG" id="COG3539">
    <property type="taxonomic scope" value="Bacteria"/>
</dbReference>
<comment type="similarity">
    <text evidence="2">Belongs to the fimbrial protein family.</text>
</comment>
<dbReference type="Proteomes" id="UP000010297">
    <property type="component" value="Unassembled WGS sequence"/>
</dbReference>
<evidence type="ECO:0000256" key="3">
    <source>
        <dbReference type="ARBA" id="ARBA00022729"/>
    </source>
</evidence>
<dbReference type="GO" id="GO:0043709">
    <property type="term" value="P:cell adhesion involved in single-species biofilm formation"/>
    <property type="evidence" value="ECO:0007669"/>
    <property type="project" value="TreeGrafter"/>
</dbReference>
<dbReference type="InterPro" id="IPR036937">
    <property type="entry name" value="Adhesion_dom_fimbrial_sf"/>
</dbReference>
<evidence type="ECO:0000256" key="4">
    <source>
        <dbReference type="ARBA" id="ARBA00023263"/>
    </source>
</evidence>
<comment type="caution">
    <text evidence="6">The sequence shown here is derived from an EMBL/GenBank/DDBJ whole genome shotgun (WGS) entry which is preliminary data.</text>
</comment>
<evidence type="ECO:0000256" key="1">
    <source>
        <dbReference type="ARBA" id="ARBA00004561"/>
    </source>
</evidence>
<dbReference type="Gene3D" id="2.60.40.1090">
    <property type="entry name" value="Fimbrial-type adhesion domain"/>
    <property type="match status" value="1"/>
</dbReference>
<dbReference type="PANTHER" id="PTHR33420">
    <property type="entry name" value="FIMBRIAL SUBUNIT ELFA-RELATED"/>
    <property type="match status" value="1"/>
</dbReference>
<evidence type="ECO:0000313" key="7">
    <source>
        <dbReference type="Proteomes" id="UP000010297"/>
    </source>
</evidence>
<accession>H5UWU1</accession>
<dbReference type="InterPro" id="IPR050263">
    <property type="entry name" value="Bact_Fimbrial_Adh_Pro"/>
</dbReference>
<dbReference type="Pfam" id="PF00419">
    <property type="entry name" value="Fimbrial"/>
    <property type="match status" value="1"/>
</dbReference>
<dbReference type="GO" id="GO:0009289">
    <property type="term" value="C:pilus"/>
    <property type="evidence" value="ECO:0007669"/>
    <property type="project" value="UniProtKB-SubCell"/>
</dbReference>